<keyword evidence="7" id="KW-1133">Transmembrane helix</keyword>
<feature type="region of interest" description="Disordered" evidence="6">
    <location>
        <begin position="627"/>
        <end position="669"/>
    </location>
</feature>
<feature type="region of interest" description="Disordered" evidence="6">
    <location>
        <begin position="1300"/>
        <end position="1372"/>
    </location>
</feature>
<dbReference type="PANTHER" id="PTHR23340:SF0">
    <property type="entry name" value="SURP AND G-PATCH DOMAIN-CONTAINING PROTEIN 1 ISOFORM X1"/>
    <property type="match status" value="1"/>
</dbReference>
<evidence type="ECO:0000259" key="8">
    <source>
        <dbReference type="PROSITE" id="PS50174"/>
    </source>
</evidence>
<feature type="compositionally biased region" description="Low complexity" evidence="6">
    <location>
        <begin position="1333"/>
        <end position="1344"/>
    </location>
</feature>
<dbReference type="GO" id="GO:0008380">
    <property type="term" value="P:RNA splicing"/>
    <property type="evidence" value="ECO:0007669"/>
    <property type="project" value="UniProtKB-KW"/>
</dbReference>
<keyword evidence="7" id="KW-0472">Membrane</keyword>
<dbReference type="KEGG" id="ovi:T265_13913"/>
<evidence type="ECO:0000256" key="6">
    <source>
        <dbReference type="SAM" id="MobiDB-lite"/>
    </source>
</evidence>
<keyword evidence="10" id="KW-1185">Reference proteome</keyword>
<dbReference type="InterPro" id="IPR000467">
    <property type="entry name" value="G_patch_dom"/>
</dbReference>
<evidence type="ECO:0000256" key="2">
    <source>
        <dbReference type="ARBA" id="ARBA00022664"/>
    </source>
</evidence>
<gene>
    <name evidence="9" type="ORF">T265_13913</name>
</gene>
<dbReference type="OrthoDB" id="4822at2759"/>
<keyword evidence="2" id="KW-0507">mRNA processing</keyword>
<keyword evidence="4" id="KW-0539">Nucleus</keyword>
<feature type="compositionally biased region" description="Polar residues" evidence="6">
    <location>
        <begin position="1408"/>
        <end position="1435"/>
    </location>
</feature>
<feature type="region of interest" description="Disordered" evidence="6">
    <location>
        <begin position="120"/>
        <end position="181"/>
    </location>
</feature>
<evidence type="ECO:0000313" key="9">
    <source>
        <dbReference type="EMBL" id="KER26900.1"/>
    </source>
</evidence>
<protein>
    <recommendedName>
        <fullName evidence="8">G-patch domain-containing protein</fullName>
    </recommendedName>
</protein>
<feature type="compositionally biased region" description="Low complexity" evidence="6">
    <location>
        <begin position="705"/>
        <end position="718"/>
    </location>
</feature>
<proteinExistence type="predicted"/>
<sequence>MTQVPFKNDGSFLELFKQMQAEQERVSLEQPNSDLVKAVSAGCTNEDVGQVTFVMANPVLKTQVLVAIEALVLRLRGLSKALCDVEIKKFEDSVQYWFLTLPETNEYKFFRRRLKEVRGPKTTKPATTPLCDIPLPPAPEPKYKAEQPDSCTTRKRASRWGDSPPPSDTVLKVEEPTTDSALDHSETIAKALAAAKAAAAAAGIQGQTAKKFTGGNILSDEQAEQIRYQKELQAMHEFIMAQQRLKLKEQELMDRISGPQYSKKPKLTKDGLVIKYEYDSDEDCEGGTWEHKLRQAEMDATREWAEKLNEMGRGKHHIGDFLPPDELERFMETFRALKEGRDPDLSEYKQFKLTCENVGFQMLEKMGWKEGEGLGSEGQGIINPVGKGNVHIDGVGLGVERPSNLVKEDDEYDAYRKRMMLAYRFRPNPLVLHFKSCVFRVPLNVISFAYTVSSILARSSSRITSSVIGMTTAGQALHVCQRCCNPLRLHRDFENLEHDKVLALVDAQRPERDDSRPPIIIPVKNFGTEYPHYVVPPNPGTTNSEAEALSLLRRYSTPAVGLDHRHKVSSALFDILSGRTEVDHPLCQDCADVLLTARQQCLEYQEEELNCLRSYMSYLDEKAARAESKIKSGETRNKVKGFSGSHPPESSPDALCPKPHDQDETDTSTSNWLSCLSLSDQPGTLFTLPSSSAQPSTVDDDELSSSESLEGWSSASELDVGAESQGPPRLASESRSGARRPRRRLSELQKEVAELQAQLTDVLAEGAKLDQQVTDCTAELARRTEELDRYVSAPLFSLHLDFYRYSPCPSFVLTLFYLYIPMVEYRAQTQYNEQKQNLIEAEEELWSLDARVKYAKRHLDRLLRTNVLNTVFPIWYSGHFGIINGLHLGRLSDRPVSWDEINAAWGQCAMLLQCIARKLNYTFQGISFVLCDNWEAVVWIFKSGQSNPDSVFDGRANQGSNDRANVFISSQSQINLPMSASNQFTDQKVPSTTMITYILVGIGCLAVVLFIINGVILMLVRRRRQQRDQTSRLGRSASVKVKKGPLDLYNVETNDITKPSGALQYYSARSPHNCRPETYLPSYSDGHGCPLLMESSSPCPPDVVPLAAGLSCSSMGSANSAAMAGSLKQSLLMEPTMNPYMITSDASSTGRFHTPLNSQSPNMGPCNMPLAHPVGMQVNMSSPKGNWNQHPASFNAKYYQCLNSGIPHAPPMPLGWPSHHSPTASNPCNIGYTSGLGSVGTAEGCSDEGVASGFEVISLSQELVHSVGKEDNNFQHVISFGLQPQRQQFCGIARSITGGTNSTNSAGSTSGALPNRTLTSAFKRSPTSGIGAGSLSGESSTGESNECRQKLRRPDSVGLSDLDPNTRLNHFSIGSPDRVFVRRQTSSPQQYPVDNLKPTLPSEDPDSNHLTRSSRSNQMSESFTNSVSVVQRSPHNIRNVCHKNLTTSGQPSSTERLESAGIKYTDTKASSHENMGYCLADAFVKSTEDRVSNEFDDSPVPLPPVLLLNSQVRFDAALSSQNQSAFNNPGGAHSVPENRIPLGSYKRSESFGMATKQTASNIPLAQLTTIPYSLLTAKCNGGAQFTSSVDEMVGDMSDEVSSESKASSAFKKEASPFTATKLLPTSQELFTNDVYLHKIPAPEF</sequence>
<evidence type="ECO:0000256" key="1">
    <source>
        <dbReference type="ARBA" id="ARBA00004123"/>
    </source>
</evidence>
<evidence type="ECO:0000256" key="4">
    <source>
        <dbReference type="ARBA" id="ARBA00023242"/>
    </source>
</evidence>
<reference evidence="9 10" key="1">
    <citation type="submission" date="2013-11" db="EMBL/GenBank/DDBJ databases">
        <title>Opisthorchis viverrini - life in the bile duct.</title>
        <authorList>
            <person name="Young N.D."/>
            <person name="Nagarajan N."/>
            <person name="Lin S.J."/>
            <person name="Korhonen P.K."/>
            <person name="Jex A.R."/>
            <person name="Hall R.S."/>
            <person name="Safavi-Hemami H."/>
            <person name="Kaewkong W."/>
            <person name="Bertrand D."/>
            <person name="Gao S."/>
            <person name="Seet Q."/>
            <person name="Wongkham S."/>
            <person name="Teh B.T."/>
            <person name="Wongkham C."/>
            <person name="Intapan P.M."/>
            <person name="Maleewong W."/>
            <person name="Yang X."/>
            <person name="Hu M."/>
            <person name="Wang Z."/>
            <person name="Hofmann A."/>
            <person name="Sternberg P.W."/>
            <person name="Tan P."/>
            <person name="Wang J."/>
            <person name="Gasser R.B."/>
        </authorList>
    </citation>
    <scope>NUCLEOTIDE SEQUENCE [LARGE SCALE GENOMIC DNA]</scope>
</reference>
<evidence type="ECO:0000313" key="10">
    <source>
        <dbReference type="Proteomes" id="UP000054324"/>
    </source>
</evidence>
<dbReference type="InterPro" id="IPR040169">
    <property type="entry name" value="SUGP1/2"/>
</dbReference>
<dbReference type="InterPro" id="IPR040455">
    <property type="entry name" value="Atg6_BARA"/>
</dbReference>
<comment type="subcellular location">
    <subcellularLocation>
        <location evidence="1">Nucleus</location>
    </subcellularLocation>
</comment>
<keyword evidence="5" id="KW-0175">Coiled coil</keyword>
<feature type="compositionally biased region" description="Low complexity" evidence="6">
    <location>
        <begin position="1300"/>
        <end position="1312"/>
    </location>
</feature>
<accession>A0A074ZU25</accession>
<evidence type="ECO:0000256" key="3">
    <source>
        <dbReference type="ARBA" id="ARBA00023187"/>
    </source>
</evidence>
<feature type="compositionally biased region" description="Polar residues" evidence="6">
    <location>
        <begin position="686"/>
        <end position="697"/>
    </location>
</feature>
<dbReference type="GO" id="GO:0003723">
    <property type="term" value="F:RNA binding"/>
    <property type="evidence" value="ECO:0007669"/>
    <property type="project" value="TreeGrafter"/>
</dbReference>
<dbReference type="CTD" id="20328080"/>
<dbReference type="InterPro" id="IPR038274">
    <property type="entry name" value="Atg6/Beclin_C_sf"/>
</dbReference>
<evidence type="ECO:0000256" key="7">
    <source>
        <dbReference type="SAM" id="Phobius"/>
    </source>
</evidence>
<name>A0A074ZU25_OPIVI</name>
<feature type="non-terminal residue" evidence="9">
    <location>
        <position position="1644"/>
    </location>
</feature>
<dbReference type="STRING" id="6198.A0A074ZU25"/>
<evidence type="ECO:0000256" key="5">
    <source>
        <dbReference type="SAM" id="Coils"/>
    </source>
</evidence>
<dbReference type="Pfam" id="PF01585">
    <property type="entry name" value="G-patch"/>
    <property type="match status" value="1"/>
</dbReference>
<dbReference type="RefSeq" id="XP_009169377.1">
    <property type="nucleotide sequence ID" value="XM_009171113.1"/>
</dbReference>
<dbReference type="GO" id="GO:0005654">
    <property type="term" value="C:nucleoplasm"/>
    <property type="evidence" value="ECO:0007669"/>
    <property type="project" value="TreeGrafter"/>
</dbReference>
<feature type="transmembrane region" description="Helical" evidence="7">
    <location>
        <begin position="994"/>
        <end position="1020"/>
    </location>
</feature>
<feature type="coiled-coil region" evidence="5">
    <location>
        <begin position="824"/>
        <end position="851"/>
    </location>
</feature>
<dbReference type="SMART" id="SM00443">
    <property type="entry name" value="G_patch"/>
    <property type="match status" value="1"/>
</dbReference>
<dbReference type="EMBL" id="KL596736">
    <property type="protein sequence ID" value="KER26900.1"/>
    <property type="molecule type" value="Genomic_DNA"/>
</dbReference>
<dbReference type="Gene3D" id="1.10.418.40">
    <property type="entry name" value="Autophagy protein 6/Beclin 1"/>
    <property type="match status" value="1"/>
</dbReference>
<feature type="compositionally biased region" description="Polar residues" evidence="6">
    <location>
        <begin position="1316"/>
        <end position="1328"/>
    </location>
</feature>
<feature type="compositionally biased region" description="Basic and acidic residues" evidence="6">
    <location>
        <begin position="627"/>
        <end position="637"/>
    </location>
</feature>
<feature type="domain" description="G-patch" evidence="8">
    <location>
        <begin position="355"/>
        <end position="402"/>
    </location>
</feature>
<dbReference type="PANTHER" id="PTHR23340">
    <property type="entry name" value="ARGININE/SERINE RICH SPLICING FACTOR SF4/14"/>
    <property type="match status" value="1"/>
</dbReference>
<feature type="compositionally biased region" description="Basic and acidic residues" evidence="6">
    <location>
        <begin position="171"/>
        <end position="181"/>
    </location>
</feature>
<dbReference type="GO" id="GO:0006397">
    <property type="term" value="P:mRNA processing"/>
    <property type="evidence" value="ECO:0007669"/>
    <property type="project" value="UniProtKB-KW"/>
</dbReference>
<organism evidence="9 10">
    <name type="scientific">Opisthorchis viverrini</name>
    <name type="common">Southeast Asian liver fluke</name>
    <dbReference type="NCBI Taxonomy" id="6198"/>
    <lineage>
        <taxon>Eukaryota</taxon>
        <taxon>Metazoa</taxon>
        <taxon>Spiralia</taxon>
        <taxon>Lophotrochozoa</taxon>
        <taxon>Platyhelminthes</taxon>
        <taxon>Trematoda</taxon>
        <taxon>Digenea</taxon>
        <taxon>Opisthorchiida</taxon>
        <taxon>Opisthorchiata</taxon>
        <taxon>Opisthorchiidae</taxon>
        <taxon>Opisthorchis</taxon>
    </lineage>
</organism>
<feature type="region of interest" description="Disordered" evidence="6">
    <location>
        <begin position="1384"/>
        <end position="1435"/>
    </location>
</feature>
<keyword evidence="3" id="KW-0508">mRNA splicing</keyword>
<dbReference type="Proteomes" id="UP000054324">
    <property type="component" value="Unassembled WGS sequence"/>
</dbReference>
<feature type="compositionally biased region" description="Basic and acidic residues" evidence="6">
    <location>
        <begin position="1345"/>
        <end position="1355"/>
    </location>
</feature>
<dbReference type="Pfam" id="PF04111">
    <property type="entry name" value="APG6"/>
    <property type="match status" value="1"/>
</dbReference>
<keyword evidence="7" id="KW-0812">Transmembrane</keyword>
<dbReference type="PROSITE" id="PS50174">
    <property type="entry name" value="G_PATCH"/>
    <property type="match status" value="1"/>
</dbReference>
<feature type="region of interest" description="Disordered" evidence="6">
    <location>
        <begin position="686"/>
        <end position="746"/>
    </location>
</feature>
<dbReference type="GeneID" id="20328080"/>